<accession>M6WJU8</accession>
<protein>
    <submittedName>
        <fullName evidence="2">Uncharacterized protein</fullName>
    </submittedName>
</protein>
<reference evidence="2 3" key="1">
    <citation type="submission" date="2013-01" db="EMBL/GenBank/DDBJ databases">
        <authorList>
            <person name="Harkins D.M."/>
            <person name="Durkin A.S."/>
            <person name="Brinkac L.M."/>
            <person name="Haft D.H."/>
            <person name="Selengut J.D."/>
            <person name="Sanka R."/>
            <person name="DePew J."/>
            <person name="Purushe J."/>
            <person name="Picardeau M."/>
            <person name="Werts C."/>
            <person name="Goarant C."/>
            <person name="Vinetz J.M."/>
            <person name="Sutton G.G."/>
            <person name="Nierman W.C."/>
            <person name="Fouts D.E."/>
        </authorList>
    </citation>
    <scope>NUCLEOTIDE SEQUENCE [LARGE SCALE GENOMIC DNA]</scope>
    <source>
        <strain evidence="2 3">200901868</strain>
    </source>
</reference>
<sequence>MSLPTVCRNSYKLQKKPRTSSSTIQHPLPVPQPQPNCILSQIVGTPANCPWIGLNRGLTRSLNPFL</sequence>
<dbReference type="EMBL" id="AKWF02000089">
    <property type="protein sequence ID" value="EMO62018.1"/>
    <property type="molecule type" value="Genomic_DNA"/>
</dbReference>
<dbReference type="AlphaFoldDB" id="M6WJU8"/>
<name>M6WJU8_LEPBO</name>
<evidence type="ECO:0000313" key="2">
    <source>
        <dbReference type="EMBL" id="EMO62018.1"/>
    </source>
</evidence>
<organism evidence="2 3">
    <name type="scientific">Leptospira borgpetersenii serovar Pomona str. 200901868</name>
    <dbReference type="NCBI Taxonomy" id="1192866"/>
    <lineage>
        <taxon>Bacteria</taxon>
        <taxon>Pseudomonadati</taxon>
        <taxon>Spirochaetota</taxon>
        <taxon>Spirochaetia</taxon>
        <taxon>Leptospirales</taxon>
        <taxon>Leptospiraceae</taxon>
        <taxon>Leptospira</taxon>
    </lineage>
</organism>
<evidence type="ECO:0000256" key="1">
    <source>
        <dbReference type="SAM" id="MobiDB-lite"/>
    </source>
</evidence>
<feature type="region of interest" description="Disordered" evidence="1">
    <location>
        <begin position="1"/>
        <end position="29"/>
    </location>
</feature>
<proteinExistence type="predicted"/>
<evidence type="ECO:0000313" key="3">
    <source>
        <dbReference type="Proteomes" id="UP000012159"/>
    </source>
</evidence>
<gene>
    <name evidence="2" type="ORF">LEP1GSC133_2417</name>
</gene>
<comment type="caution">
    <text evidence="2">The sequence shown here is derived from an EMBL/GenBank/DDBJ whole genome shotgun (WGS) entry which is preliminary data.</text>
</comment>
<dbReference type="Proteomes" id="UP000012159">
    <property type="component" value="Unassembled WGS sequence"/>
</dbReference>